<evidence type="ECO:0000313" key="11">
    <source>
        <dbReference type="EMBL" id="GAA3820409.1"/>
    </source>
</evidence>
<comment type="subcellular location">
    <subcellularLocation>
        <location evidence="1">Membrane</location>
        <topology evidence="1">Multi-pass membrane protein</topology>
    </subcellularLocation>
</comment>
<feature type="transmembrane region" description="Helical" evidence="9">
    <location>
        <begin position="88"/>
        <end position="110"/>
    </location>
</feature>
<feature type="domain" description="Cation/H+ exchanger transmembrane" evidence="10">
    <location>
        <begin position="11"/>
        <end position="361"/>
    </location>
</feature>
<evidence type="ECO:0000256" key="5">
    <source>
        <dbReference type="ARBA" id="ARBA00022692"/>
    </source>
</evidence>
<feature type="transmembrane region" description="Helical" evidence="9">
    <location>
        <begin position="221"/>
        <end position="249"/>
    </location>
</feature>
<gene>
    <name evidence="11" type="ORF">GCM10022242_22580</name>
</gene>
<sequence length="385" mass="39322">MTFTQLAVVGAVALLGPLLAFPRSWHLPVVLGELVAGVLLGRTGVGYLDSSDPTFAFLAEIGFALVMFVVGTHVPVRDPAIRPALRSGLVRAVVVAVVAVALGTGIGYVAGTGHGPLYAVLLTSSSAALVLPVVDSLGLGGERVIGLLPQVAIADTACIVALPLAIDPSHAVRAAGGTVLVITAAAVIFVVFRWGDVRGWRQRVHDVSEDRLFAVELRIQLAVLFALVALATTTHVSIMLAGFAFGLAVEAVGEPRRLAKQLFALTEGFLAPVFFVWLGAELDLRELGQHPQMILLGVALGLGAAATHLVPLALGQPVSLDLLSAAQLGVPVAAATIGSQTGVLRAGEASALMLGAIVTIGLAVLGGGLAARAGLVALPERRLAA</sequence>
<name>A0ABP7IK64_9ACTN</name>
<evidence type="ECO:0000256" key="3">
    <source>
        <dbReference type="ARBA" id="ARBA00022448"/>
    </source>
</evidence>
<evidence type="ECO:0000313" key="12">
    <source>
        <dbReference type="Proteomes" id="UP001501821"/>
    </source>
</evidence>
<dbReference type="Proteomes" id="UP001501821">
    <property type="component" value="Unassembled WGS sequence"/>
</dbReference>
<keyword evidence="5 9" id="KW-0812">Transmembrane</keyword>
<evidence type="ECO:0000256" key="7">
    <source>
        <dbReference type="ARBA" id="ARBA00023065"/>
    </source>
</evidence>
<evidence type="ECO:0000259" key="10">
    <source>
        <dbReference type="Pfam" id="PF00999"/>
    </source>
</evidence>
<keyword evidence="4" id="KW-0050">Antiport</keyword>
<accession>A0ABP7IK64</accession>
<keyword evidence="6 9" id="KW-1133">Transmembrane helix</keyword>
<dbReference type="Gene3D" id="1.20.1530.20">
    <property type="match status" value="1"/>
</dbReference>
<evidence type="ECO:0000256" key="1">
    <source>
        <dbReference type="ARBA" id="ARBA00004141"/>
    </source>
</evidence>
<evidence type="ECO:0000256" key="2">
    <source>
        <dbReference type="ARBA" id="ARBA00005551"/>
    </source>
</evidence>
<keyword evidence="3" id="KW-0813">Transport</keyword>
<dbReference type="InterPro" id="IPR038770">
    <property type="entry name" value="Na+/solute_symporter_sf"/>
</dbReference>
<evidence type="ECO:0000256" key="6">
    <source>
        <dbReference type="ARBA" id="ARBA00022989"/>
    </source>
</evidence>
<protein>
    <submittedName>
        <fullName evidence="11">Cation:proton antiporter</fullName>
    </submittedName>
</protein>
<proteinExistence type="inferred from homology"/>
<feature type="transmembrane region" description="Helical" evidence="9">
    <location>
        <begin position="172"/>
        <end position="192"/>
    </location>
</feature>
<evidence type="ECO:0000256" key="8">
    <source>
        <dbReference type="ARBA" id="ARBA00023136"/>
    </source>
</evidence>
<dbReference type="PANTHER" id="PTHR43562">
    <property type="entry name" value="NAPA-TYPE SODIUM/HYDROGEN ANTIPORTER"/>
    <property type="match status" value="1"/>
</dbReference>
<dbReference type="EMBL" id="BAABAH010000007">
    <property type="protein sequence ID" value="GAA3820409.1"/>
    <property type="molecule type" value="Genomic_DNA"/>
</dbReference>
<evidence type="ECO:0000256" key="9">
    <source>
        <dbReference type="SAM" id="Phobius"/>
    </source>
</evidence>
<keyword evidence="12" id="KW-1185">Reference proteome</keyword>
<dbReference type="PANTHER" id="PTHR43562:SF1">
    <property type="entry name" value="NA(+)_H(+) ANTIPORTER YJBQ-RELATED"/>
    <property type="match status" value="1"/>
</dbReference>
<feature type="transmembrane region" description="Helical" evidence="9">
    <location>
        <begin position="294"/>
        <end position="314"/>
    </location>
</feature>
<feature type="transmembrane region" description="Helical" evidence="9">
    <location>
        <begin position="261"/>
        <end position="282"/>
    </location>
</feature>
<dbReference type="Pfam" id="PF00999">
    <property type="entry name" value="Na_H_Exchanger"/>
    <property type="match status" value="1"/>
</dbReference>
<keyword evidence="8 9" id="KW-0472">Membrane</keyword>
<feature type="transmembrane region" description="Helical" evidence="9">
    <location>
        <begin position="351"/>
        <end position="378"/>
    </location>
</feature>
<dbReference type="InterPro" id="IPR006153">
    <property type="entry name" value="Cation/H_exchanger_TM"/>
</dbReference>
<evidence type="ECO:0000256" key="4">
    <source>
        <dbReference type="ARBA" id="ARBA00022449"/>
    </source>
</evidence>
<reference evidence="12" key="1">
    <citation type="journal article" date="2019" name="Int. J. Syst. Evol. Microbiol.">
        <title>The Global Catalogue of Microorganisms (GCM) 10K type strain sequencing project: providing services to taxonomists for standard genome sequencing and annotation.</title>
        <authorList>
            <consortium name="The Broad Institute Genomics Platform"/>
            <consortium name="The Broad Institute Genome Sequencing Center for Infectious Disease"/>
            <person name="Wu L."/>
            <person name="Ma J."/>
        </authorList>
    </citation>
    <scope>NUCLEOTIDE SEQUENCE [LARGE SCALE GENOMIC DNA]</scope>
    <source>
        <strain evidence="12">JCM 16953</strain>
    </source>
</reference>
<comment type="caution">
    <text evidence="11">The sequence shown here is derived from an EMBL/GenBank/DDBJ whole genome shotgun (WGS) entry which is preliminary data.</text>
</comment>
<keyword evidence="7" id="KW-0406">Ion transport</keyword>
<dbReference type="RefSeq" id="WP_344775402.1">
    <property type="nucleotide sequence ID" value="NZ_BAABAH010000007.1"/>
</dbReference>
<feature type="transmembrane region" description="Helical" evidence="9">
    <location>
        <begin position="116"/>
        <end position="134"/>
    </location>
</feature>
<feature type="transmembrane region" description="Helical" evidence="9">
    <location>
        <begin position="146"/>
        <end position="166"/>
    </location>
</feature>
<feature type="transmembrane region" description="Helical" evidence="9">
    <location>
        <begin position="55"/>
        <end position="76"/>
    </location>
</feature>
<organism evidence="11 12">
    <name type="scientific">Nocardioides panacisoli</name>
    <dbReference type="NCBI Taxonomy" id="627624"/>
    <lineage>
        <taxon>Bacteria</taxon>
        <taxon>Bacillati</taxon>
        <taxon>Actinomycetota</taxon>
        <taxon>Actinomycetes</taxon>
        <taxon>Propionibacteriales</taxon>
        <taxon>Nocardioidaceae</taxon>
        <taxon>Nocardioides</taxon>
    </lineage>
</organism>
<comment type="similarity">
    <text evidence="2">Belongs to the monovalent cation:proton antiporter 2 (CPA2) transporter (TC 2.A.37) family.</text>
</comment>